<dbReference type="RefSeq" id="WP_073584533.1">
    <property type="nucleotide sequence ID" value="NZ_AP024897.1"/>
</dbReference>
<keyword evidence="2" id="KW-0479">Metal-binding</keyword>
<dbReference type="InterPro" id="IPR011013">
    <property type="entry name" value="Gal_mutarotase_sf_dom"/>
</dbReference>
<keyword evidence="3 6" id="KW-0378">Hydrolase</keyword>
<dbReference type="GO" id="GO:0102546">
    <property type="term" value="F:mannosylglycerate hydrolase activity"/>
    <property type="evidence" value="ECO:0007669"/>
    <property type="project" value="UniProtKB-EC"/>
</dbReference>
<dbReference type="PANTHER" id="PTHR46017:SF2">
    <property type="entry name" value="MANNOSYLGLYCERATE HYDROLASE"/>
    <property type="match status" value="1"/>
</dbReference>
<evidence type="ECO:0000313" key="6">
    <source>
        <dbReference type="EMBL" id="SHO57512.1"/>
    </source>
</evidence>
<evidence type="ECO:0000313" key="7">
    <source>
        <dbReference type="Proteomes" id="UP000184600"/>
    </source>
</evidence>
<reference evidence="7" key="1">
    <citation type="submission" date="2016-12" db="EMBL/GenBank/DDBJ databases">
        <authorList>
            <person name="Rodrigo-Torres L."/>
            <person name="Arahal R.D."/>
            <person name="Lucena T."/>
        </authorList>
    </citation>
    <scope>NUCLEOTIDE SEQUENCE [LARGE SCALE GENOMIC DNA]</scope>
</reference>
<dbReference type="Gene3D" id="3.20.110.10">
    <property type="entry name" value="Glycoside hydrolase 38, N terminal domain"/>
    <property type="match status" value="1"/>
</dbReference>
<dbReference type="SUPFAM" id="SSF74650">
    <property type="entry name" value="Galactose mutarotase-like"/>
    <property type="match status" value="1"/>
</dbReference>
<organism evidence="6 7">
    <name type="scientific">Vibrio quintilis</name>
    <dbReference type="NCBI Taxonomy" id="1117707"/>
    <lineage>
        <taxon>Bacteria</taxon>
        <taxon>Pseudomonadati</taxon>
        <taxon>Pseudomonadota</taxon>
        <taxon>Gammaproteobacteria</taxon>
        <taxon>Vibrionales</taxon>
        <taxon>Vibrionaceae</taxon>
        <taxon>Vibrio</taxon>
    </lineage>
</organism>
<proteinExistence type="inferred from homology"/>
<evidence type="ECO:0000259" key="5">
    <source>
        <dbReference type="SMART" id="SM00872"/>
    </source>
</evidence>
<dbReference type="STRING" id="1117707.VQ7734_03282"/>
<dbReference type="SUPFAM" id="SSF88688">
    <property type="entry name" value="Families 57/38 glycoside transferase middle domain"/>
    <property type="match status" value="1"/>
</dbReference>
<dbReference type="InterPro" id="IPR027291">
    <property type="entry name" value="Glyco_hydro_38_N_sf"/>
</dbReference>
<dbReference type="Pfam" id="PF01074">
    <property type="entry name" value="Glyco_hydro_38N"/>
    <property type="match status" value="1"/>
</dbReference>
<dbReference type="AlphaFoldDB" id="A0A1M7YY75"/>
<dbReference type="InterPro" id="IPR028995">
    <property type="entry name" value="Glyco_hydro_57/38_cen_sf"/>
</dbReference>
<dbReference type="GO" id="GO:0030246">
    <property type="term" value="F:carbohydrate binding"/>
    <property type="evidence" value="ECO:0007669"/>
    <property type="project" value="InterPro"/>
</dbReference>
<evidence type="ECO:0000256" key="3">
    <source>
        <dbReference type="ARBA" id="ARBA00022801"/>
    </source>
</evidence>
<keyword evidence="7" id="KW-1185">Reference proteome</keyword>
<dbReference type="Pfam" id="PF09261">
    <property type="entry name" value="Alpha-mann_mid"/>
    <property type="match status" value="1"/>
</dbReference>
<dbReference type="GO" id="GO:0046872">
    <property type="term" value="F:metal ion binding"/>
    <property type="evidence" value="ECO:0007669"/>
    <property type="project" value="UniProtKB-KW"/>
</dbReference>
<dbReference type="Gene3D" id="1.20.1270.50">
    <property type="entry name" value="Glycoside hydrolase family 38, central domain"/>
    <property type="match status" value="1"/>
</dbReference>
<dbReference type="GO" id="GO:0006013">
    <property type="term" value="P:mannose metabolic process"/>
    <property type="evidence" value="ECO:0007669"/>
    <property type="project" value="InterPro"/>
</dbReference>
<dbReference type="Gene3D" id="2.70.98.30">
    <property type="entry name" value="Golgi alpha-mannosidase II, domain 4"/>
    <property type="match status" value="1"/>
</dbReference>
<comment type="similarity">
    <text evidence="1">Belongs to the glycosyl hydrolase 38 family.</text>
</comment>
<protein>
    <submittedName>
        <fullName evidence="6">Mannosylglycerate hydrolase</fullName>
        <ecNumber evidence="6">3.2.1.170</ecNumber>
    </submittedName>
</protein>
<sequence>MSEKTVHVIPHTHWDFEWYFTHPESSVQLVYHMDDLFQALESGQLNQYILDGQMSIVEDYLELVPENRARLERLVQNGHLKTGPWYTQCDQLIVSGESIVRNLLLGIQAAKSLGKCWMMGYAPDAFGQSIDMPKIYAGFGIQHSVFWRGLSRDACPWREFNWRSEDGSEISCYQIRNGYYLAEPQIAGMDPDEIVAMVSPDSRSSHVPFPFGADQIKVDADLKSHIEHYNQHTHAGHHFIESSYEALFEGIQAQVREPFVVEGEMIDAQFSKIHRSIYSTRYDHKQLNDQAEIRLTHVLEPLMVLADHLGIDYKPSLVNSIWKQLLRCHAHDSAGGCNSDRTNQQILQRLVQADQMSAAGVDFLVRKLSESVGSEPEAEQLVFFNTLPYARSERMTAGIDTALPYFTLRDESGKCVDYSILSSERCYRGSIRRSESEHDPALYYYQHQIELKVALPALGLRCLQLTEEKQPVQDVALLDHAQQQISNSRCTITCADGCLTLDDHQSGTHWPDFLSVRDMGDDGDNYDYSPPVQDWMLRLDFSQADVQVRCTPLSQRMIIEGIWQLPADLAERQQHKTSAALTYRFELTLADDQPLDIRLDIDNQACDHRMQLVFTTDVITTGSIADTPFGTVSRPHQHPRIDDWREKGWKEEPSCIYPLLHHVSLSNAEKTLTLLSCGIKEYEVIQPQRHAGNEGSGESGELALTLFRSVGWLGKPDLQRRPGIASGQQFKYIPSPDSQLLQPLSFRAGLILNEQFNPADIMRQWQRFAVPALSYQQQELNRFTNTMKYFGVNPLDNLLPASLGLLDIDAPALVCSAVKRAEPDAGGDGVVIRLFNPSSHPIGHGGEIHLPPAVTQVFEVSLSEAVIGESAIEAGRVQLGRFAPKQVKTFKFLPVS</sequence>
<feature type="domain" description="Glycoside hydrolase family 38 central" evidence="5">
    <location>
        <begin position="272"/>
        <end position="350"/>
    </location>
</feature>
<dbReference type="InterPro" id="IPR011330">
    <property type="entry name" value="Glyco_hydro/deAcase_b/a-brl"/>
</dbReference>
<dbReference type="Proteomes" id="UP000184600">
    <property type="component" value="Unassembled WGS sequence"/>
</dbReference>
<dbReference type="GO" id="GO:0004559">
    <property type="term" value="F:alpha-mannosidase activity"/>
    <property type="evidence" value="ECO:0007669"/>
    <property type="project" value="InterPro"/>
</dbReference>
<dbReference type="PANTHER" id="PTHR46017">
    <property type="entry name" value="ALPHA-MANNOSIDASE 2C1"/>
    <property type="match status" value="1"/>
</dbReference>
<accession>A0A1M7YY75</accession>
<dbReference type="OrthoDB" id="9764050at2"/>
<dbReference type="Pfam" id="PF07748">
    <property type="entry name" value="Glyco_hydro_38C"/>
    <property type="match status" value="1"/>
</dbReference>
<name>A0A1M7YY75_9VIBR</name>
<evidence type="ECO:0000256" key="1">
    <source>
        <dbReference type="ARBA" id="ARBA00009792"/>
    </source>
</evidence>
<dbReference type="InterPro" id="IPR015341">
    <property type="entry name" value="Glyco_hydro_38_cen"/>
</dbReference>
<dbReference type="EC" id="3.2.1.170" evidence="6"/>
<evidence type="ECO:0000256" key="2">
    <source>
        <dbReference type="ARBA" id="ARBA00022723"/>
    </source>
</evidence>
<dbReference type="SMART" id="SM00872">
    <property type="entry name" value="Alpha-mann_mid"/>
    <property type="match status" value="1"/>
</dbReference>
<gene>
    <name evidence="6" type="primary">mngB</name>
    <name evidence="6" type="ORF">VQ7734_03282</name>
</gene>
<keyword evidence="4 6" id="KW-0326">Glycosidase</keyword>
<dbReference type="InterPro" id="IPR000602">
    <property type="entry name" value="Glyco_hydro_38_N"/>
</dbReference>
<evidence type="ECO:0000256" key="4">
    <source>
        <dbReference type="ARBA" id="ARBA00023295"/>
    </source>
</evidence>
<dbReference type="SUPFAM" id="SSF88713">
    <property type="entry name" value="Glycoside hydrolase/deacetylase"/>
    <property type="match status" value="1"/>
</dbReference>
<dbReference type="InterPro" id="IPR011682">
    <property type="entry name" value="Glyco_hydro_38_C"/>
</dbReference>
<dbReference type="EMBL" id="FRFG01000042">
    <property type="protein sequence ID" value="SHO57512.1"/>
    <property type="molecule type" value="Genomic_DNA"/>
</dbReference>
<dbReference type="InterPro" id="IPR037094">
    <property type="entry name" value="Glyco_hydro_38_cen_sf"/>
</dbReference>
<dbReference type="GO" id="GO:0009313">
    <property type="term" value="P:oligosaccharide catabolic process"/>
    <property type="evidence" value="ECO:0007669"/>
    <property type="project" value="TreeGrafter"/>
</dbReference>